<keyword evidence="3" id="KW-1283">Bacterial microcompartment</keyword>
<name>A0A9D1P2J1_9FIRM</name>
<evidence type="ECO:0000313" key="5">
    <source>
        <dbReference type="Proteomes" id="UP000824169"/>
    </source>
</evidence>
<comment type="caution">
    <text evidence="4">The sequence shown here is derived from an EMBL/GenBank/DDBJ whole genome shotgun (WGS) entry which is preliminary data.</text>
</comment>
<evidence type="ECO:0000256" key="2">
    <source>
        <dbReference type="ARBA" id="ARBA00023669"/>
    </source>
</evidence>
<dbReference type="SUPFAM" id="SSF159133">
    <property type="entry name" value="EutN/CcmL-like"/>
    <property type="match status" value="1"/>
</dbReference>
<evidence type="ECO:0000313" key="4">
    <source>
        <dbReference type="EMBL" id="HIV24816.1"/>
    </source>
</evidence>
<accession>A0A9D1P2J1</accession>
<dbReference type="GO" id="GO:0031470">
    <property type="term" value="C:carboxysome"/>
    <property type="evidence" value="ECO:0007669"/>
    <property type="project" value="UniProtKB-SubCell"/>
</dbReference>
<keyword evidence="2" id="KW-1282">Carboxysome</keyword>
<dbReference type="EMBL" id="DVOO01000011">
    <property type="protein sequence ID" value="HIV24816.1"/>
    <property type="molecule type" value="Genomic_DNA"/>
</dbReference>
<protein>
    <submittedName>
        <fullName evidence="4">EutN/CcmL family microcompartment protein</fullName>
    </submittedName>
</protein>
<comment type="subcellular location">
    <subcellularLocation>
        <location evidence="1">Carboxysome</location>
    </subcellularLocation>
</comment>
<dbReference type="Pfam" id="PF03319">
    <property type="entry name" value="EutN_CcmL"/>
    <property type="match status" value="1"/>
</dbReference>
<dbReference type="AlphaFoldDB" id="A0A9D1P2J1"/>
<dbReference type="Gene3D" id="2.40.50.220">
    <property type="entry name" value="EutN/Ccml"/>
    <property type="match status" value="1"/>
</dbReference>
<reference evidence="4" key="1">
    <citation type="submission" date="2020-10" db="EMBL/GenBank/DDBJ databases">
        <authorList>
            <person name="Gilroy R."/>
        </authorList>
    </citation>
    <scope>NUCLEOTIDE SEQUENCE</scope>
    <source>
        <strain evidence="4">CHK188-20938</strain>
    </source>
</reference>
<gene>
    <name evidence="4" type="ORF">IAB71_03365</name>
</gene>
<reference evidence="4" key="2">
    <citation type="journal article" date="2021" name="PeerJ">
        <title>Extensive microbial diversity within the chicken gut microbiome revealed by metagenomics and culture.</title>
        <authorList>
            <person name="Gilroy R."/>
            <person name="Ravi A."/>
            <person name="Getino M."/>
            <person name="Pursley I."/>
            <person name="Horton D.L."/>
            <person name="Alikhan N.F."/>
            <person name="Baker D."/>
            <person name="Gharbi K."/>
            <person name="Hall N."/>
            <person name="Watson M."/>
            <person name="Adriaenssens E.M."/>
            <person name="Foster-Nyarko E."/>
            <person name="Jarju S."/>
            <person name="Secka A."/>
            <person name="Antonio M."/>
            <person name="Oren A."/>
            <person name="Chaudhuri R.R."/>
            <person name="La Ragione R."/>
            <person name="Hildebrand F."/>
            <person name="Pallen M.J."/>
        </authorList>
    </citation>
    <scope>NUCLEOTIDE SEQUENCE</scope>
    <source>
        <strain evidence="4">CHK188-20938</strain>
    </source>
</reference>
<dbReference type="InterPro" id="IPR036677">
    <property type="entry name" value="EutN_CcmL_sf"/>
</dbReference>
<dbReference type="PROSITE" id="PS51932">
    <property type="entry name" value="BMV"/>
    <property type="match status" value="1"/>
</dbReference>
<dbReference type="InterPro" id="IPR004992">
    <property type="entry name" value="EutN_CcmL"/>
</dbReference>
<evidence type="ECO:0000256" key="1">
    <source>
        <dbReference type="ARBA" id="ARBA00023587"/>
    </source>
</evidence>
<sequence>MRLAKVVGNVVSTVKDDGYRGYKLMLVEYFDPATGDPQGPRMIAFDCADAGVGDIVLVNTDGGAGNMLFDDEYGIFDLVICGVVDRYTVDGSTRVIHG</sequence>
<dbReference type="PANTHER" id="PTHR36539">
    <property type="entry name" value="ETHANOLAMINE UTILIZATION PROTEIN EUTN"/>
    <property type="match status" value="1"/>
</dbReference>
<dbReference type="Proteomes" id="UP000824169">
    <property type="component" value="Unassembled WGS sequence"/>
</dbReference>
<proteinExistence type="predicted"/>
<evidence type="ECO:0000256" key="3">
    <source>
        <dbReference type="ARBA" id="ARBA00024446"/>
    </source>
</evidence>
<organism evidence="4 5">
    <name type="scientific">Candidatus Scatomonas pullistercoris</name>
    <dbReference type="NCBI Taxonomy" id="2840920"/>
    <lineage>
        <taxon>Bacteria</taxon>
        <taxon>Bacillati</taxon>
        <taxon>Bacillota</taxon>
        <taxon>Clostridia</taxon>
        <taxon>Lachnospirales</taxon>
        <taxon>Lachnospiraceae</taxon>
        <taxon>Lachnospiraceae incertae sedis</taxon>
        <taxon>Candidatus Scatomonas</taxon>
    </lineage>
</organism>